<reference evidence="1" key="1">
    <citation type="journal article" date="2015" name="Nature">
        <title>Complex archaea that bridge the gap between prokaryotes and eukaryotes.</title>
        <authorList>
            <person name="Spang A."/>
            <person name="Saw J.H."/>
            <person name="Jorgensen S.L."/>
            <person name="Zaremba-Niedzwiedzka K."/>
            <person name="Martijn J."/>
            <person name="Lind A.E."/>
            <person name="van Eijk R."/>
            <person name="Schleper C."/>
            <person name="Guy L."/>
            <person name="Ettema T.J."/>
        </authorList>
    </citation>
    <scope>NUCLEOTIDE SEQUENCE</scope>
</reference>
<organism evidence="1">
    <name type="scientific">marine sediment metagenome</name>
    <dbReference type="NCBI Taxonomy" id="412755"/>
    <lineage>
        <taxon>unclassified sequences</taxon>
        <taxon>metagenomes</taxon>
        <taxon>ecological metagenomes</taxon>
    </lineage>
</organism>
<accession>A0A0F8YA58</accession>
<comment type="caution">
    <text evidence="1">The sequence shown here is derived from an EMBL/GenBank/DDBJ whole genome shotgun (WGS) entry which is preliminary data.</text>
</comment>
<protein>
    <submittedName>
        <fullName evidence="1">Uncharacterized protein</fullName>
    </submittedName>
</protein>
<sequence length="23" mass="2567">MAFKATVWRDGKIVPPEPSPKVL</sequence>
<evidence type="ECO:0000313" key="1">
    <source>
        <dbReference type="EMBL" id="KKK70560.1"/>
    </source>
</evidence>
<name>A0A0F8YA58_9ZZZZ</name>
<proteinExistence type="predicted"/>
<dbReference type="EMBL" id="LAZR01058133">
    <property type="protein sequence ID" value="KKK70560.1"/>
    <property type="molecule type" value="Genomic_DNA"/>
</dbReference>
<feature type="non-terminal residue" evidence="1">
    <location>
        <position position="23"/>
    </location>
</feature>
<dbReference type="AlphaFoldDB" id="A0A0F8YA58"/>
<gene>
    <name evidence="1" type="ORF">LCGC14_2922770</name>
</gene>